<keyword evidence="2" id="KW-1185">Reference proteome</keyword>
<proteinExistence type="predicted"/>
<dbReference type="Proteomes" id="UP000053660">
    <property type="component" value="Unassembled WGS sequence"/>
</dbReference>
<reference evidence="1 2" key="1">
    <citation type="submission" date="2014-03" db="EMBL/GenBank/DDBJ databases">
        <title>Draft genome of the hookworm Oesophagostomum dentatum.</title>
        <authorList>
            <person name="Mitreva M."/>
        </authorList>
    </citation>
    <scope>NUCLEOTIDE SEQUENCE [LARGE SCALE GENOMIC DNA]</scope>
    <source>
        <strain evidence="1 2">OD-Hann</strain>
    </source>
</reference>
<dbReference type="OrthoDB" id="5860839at2759"/>
<gene>
    <name evidence="1" type="ORF">OESDEN_21165</name>
</gene>
<sequence length="313" mass="36131">MFQKKAARRWTWSSPNGQTKSEIDHILTNRKWSLFDVSVVPSFITNSDHRLLRAVVNLDKKLEKKILHRPAKSIQQKYDYSLLPQLIRNKNWIQSDDLNEDYENFITVLKDCERSCAVPVIREERLSEETKQLLKMRVHIKNNPNSSEIQRRAVDIACRNNLRMDLRNYRQRKLLAAAETRKSIKRCRRNLIQEKRVFTALKDEAGQTSNSKKDMEKIVEKFYKELYSSKSSEVSTSIADLTEAIPSVLPSEVRTAIDLAKSGTAPGSDGITVELLKSGGPELHKILAEKFSTRRSTLCKESRRSRKNAEQSQ</sequence>
<dbReference type="AlphaFoldDB" id="A0A0B1S7M6"/>
<evidence type="ECO:0000313" key="1">
    <source>
        <dbReference type="EMBL" id="KHJ79195.1"/>
    </source>
</evidence>
<dbReference type="SUPFAM" id="SSF56219">
    <property type="entry name" value="DNase I-like"/>
    <property type="match status" value="1"/>
</dbReference>
<evidence type="ECO:0000313" key="2">
    <source>
        <dbReference type="Proteomes" id="UP000053660"/>
    </source>
</evidence>
<dbReference type="InterPro" id="IPR036691">
    <property type="entry name" value="Endo/exonu/phosph_ase_sf"/>
</dbReference>
<protein>
    <recommendedName>
        <fullName evidence="3">Endonuclease/exonuclease/phosphatase domain-containing protein</fullName>
    </recommendedName>
</protein>
<dbReference type="EMBL" id="KN606424">
    <property type="protein sequence ID" value="KHJ79195.1"/>
    <property type="molecule type" value="Genomic_DNA"/>
</dbReference>
<accession>A0A0B1S7M6</accession>
<dbReference type="Gene3D" id="3.60.10.10">
    <property type="entry name" value="Endonuclease/exonuclease/phosphatase"/>
    <property type="match status" value="1"/>
</dbReference>
<organism evidence="1 2">
    <name type="scientific">Oesophagostomum dentatum</name>
    <name type="common">Nodular worm</name>
    <dbReference type="NCBI Taxonomy" id="61180"/>
    <lineage>
        <taxon>Eukaryota</taxon>
        <taxon>Metazoa</taxon>
        <taxon>Ecdysozoa</taxon>
        <taxon>Nematoda</taxon>
        <taxon>Chromadorea</taxon>
        <taxon>Rhabditida</taxon>
        <taxon>Rhabditina</taxon>
        <taxon>Rhabditomorpha</taxon>
        <taxon>Strongyloidea</taxon>
        <taxon>Strongylidae</taxon>
        <taxon>Oesophagostomum</taxon>
    </lineage>
</organism>
<evidence type="ECO:0008006" key="3">
    <source>
        <dbReference type="Google" id="ProtNLM"/>
    </source>
</evidence>
<name>A0A0B1S7M6_OESDE</name>